<organism evidence="14 15">
    <name type="scientific">Phyllostomus discolor</name>
    <name type="common">pale spear-nosed bat</name>
    <dbReference type="NCBI Taxonomy" id="89673"/>
    <lineage>
        <taxon>Eukaryota</taxon>
        <taxon>Metazoa</taxon>
        <taxon>Chordata</taxon>
        <taxon>Craniata</taxon>
        <taxon>Vertebrata</taxon>
        <taxon>Euteleostomi</taxon>
        <taxon>Mammalia</taxon>
        <taxon>Eutheria</taxon>
        <taxon>Laurasiatheria</taxon>
        <taxon>Chiroptera</taxon>
        <taxon>Yangochiroptera</taxon>
        <taxon>Phyllostomidae</taxon>
        <taxon>Phyllostominae</taxon>
        <taxon>Phyllostomus</taxon>
    </lineage>
</organism>
<evidence type="ECO:0000256" key="5">
    <source>
        <dbReference type="ARBA" id="ARBA00022692"/>
    </source>
</evidence>
<evidence type="ECO:0000256" key="10">
    <source>
        <dbReference type="ARBA" id="ARBA00023224"/>
    </source>
</evidence>
<keyword evidence="6 13" id="KW-1133">Transmembrane helix</keyword>
<keyword evidence="14" id="KW-1185">Reference proteome</keyword>
<dbReference type="GO" id="GO:0004930">
    <property type="term" value="F:G protein-coupled receptor activity"/>
    <property type="evidence" value="ECO:0007669"/>
    <property type="project" value="UniProtKB-KW"/>
</dbReference>
<dbReference type="AlphaFoldDB" id="A0A6J2N732"/>
<dbReference type="PANTHER" id="PTHR11394">
    <property type="entry name" value="TASTE RECEPTOR TYPE 2"/>
    <property type="match status" value="1"/>
</dbReference>
<dbReference type="GO" id="GO:0033038">
    <property type="term" value="F:bitter taste receptor activity"/>
    <property type="evidence" value="ECO:0007669"/>
    <property type="project" value="InterPro"/>
</dbReference>
<feature type="transmembrane region" description="Helical" evidence="13">
    <location>
        <begin position="259"/>
        <end position="281"/>
    </location>
</feature>
<evidence type="ECO:0000256" key="12">
    <source>
        <dbReference type="RuleBase" id="RU004424"/>
    </source>
</evidence>
<sequence length="305" mass="35074">MLSLLHSILSILVIAEFVLGNFANVFIPLVNGINWVKKQKLSCADGILTALVVSRIGLLWVILLNWYATVFNPGFYSSEVRTIVYIAWVVSNHFGLWFGTSLSILYLLKIANFSNLFFLHLKWKAKRVVLMILLGSLVFLVCHLAVVILEEKTGMNEYEGNSTWVTNLRETVHLSNNTVFTIVHVIPFTMSLMALLLLIFSLWKHLRKMQLSGKGSQDASTKVHVRAMQTVISFLLLFFIYFLAQIISKWNRNTQQNNLVGMFFQVLGLLYSASHSFILIWGNKKLRQAILSFLWQLRCWLEERK</sequence>
<keyword evidence="8 12" id="KW-0472">Membrane</keyword>
<evidence type="ECO:0000313" key="15">
    <source>
        <dbReference type="RefSeq" id="XP_028388347.1"/>
    </source>
</evidence>
<dbReference type="FunCoup" id="A0A6J2N732">
    <property type="interactions" value="51"/>
</dbReference>
<evidence type="ECO:0000256" key="11">
    <source>
        <dbReference type="RuleBase" id="RU004423"/>
    </source>
</evidence>
<dbReference type="CDD" id="cd15027">
    <property type="entry name" value="7tm_TAS2R43-like"/>
    <property type="match status" value="1"/>
</dbReference>
<evidence type="ECO:0000256" key="1">
    <source>
        <dbReference type="ARBA" id="ARBA00004141"/>
    </source>
</evidence>
<keyword evidence="10 12" id="KW-0807">Transducer</keyword>
<evidence type="ECO:0000256" key="4">
    <source>
        <dbReference type="ARBA" id="ARBA00022606"/>
    </source>
</evidence>
<dbReference type="FunFam" id="1.20.1070.10:FF:000042">
    <property type="entry name" value="Taste receptor type 2 member 7"/>
    <property type="match status" value="1"/>
</dbReference>
<keyword evidence="3 12" id="KW-0919">Taste</keyword>
<dbReference type="GeneID" id="114513292"/>
<dbReference type="Proteomes" id="UP000504628">
    <property type="component" value="Chromosome 2"/>
</dbReference>
<dbReference type="KEGG" id="pdic:114513292"/>
<dbReference type="GO" id="GO:0016020">
    <property type="term" value="C:membrane"/>
    <property type="evidence" value="ECO:0007669"/>
    <property type="project" value="UniProtKB-SubCell"/>
</dbReference>
<name>A0A6J2N732_9CHIR</name>
<keyword evidence="4 12" id="KW-0716">Sensory transduction</keyword>
<dbReference type="OrthoDB" id="8876749at2759"/>
<evidence type="ECO:0000256" key="6">
    <source>
        <dbReference type="ARBA" id="ARBA00022989"/>
    </source>
</evidence>
<keyword evidence="7 12" id="KW-0297">G-protein coupled receptor</keyword>
<evidence type="ECO:0000256" key="13">
    <source>
        <dbReference type="SAM" id="Phobius"/>
    </source>
</evidence>
<dbReference type="PANTHER" id="PTHR11394:SF27">
    <property type="entry name" value="TASTE RECEPTOR TYPE 2 MEMBER 20"/>
    <property type="match status" value="1"/>
</dbReference>
<evidence type="ECO:0000313" key="14">
    <source>
        <dbReference type="Proteomes" id="UP000504628"/>
    </source>
</evidence>
<evidence type="ECO:0000256" key="2">
    <source>
        <dbReference type="ARBA" id="ARBA00007376"/>
    </source>
</evidence>
<feature type="transmembrane region" description="Helical" evidence="13">
    <location>
        <begin position="223"/>
        <end position="247"/>
    </location>
</feature>
<comment type="similarity">
    <text evidence="2 11">Belongs to the G-protein coupled receptor T2R family.</text>
</comment>
<keyword evidence="5 12" id="KW-0812">Transmembrane</keyword>
<dbReference type="InParanoid" id="A0A6J2N732"/>
<evidence type="ECO:0000256" key="7">
    <source>
        <dbReference type="ARBA" id="ARBA00023040"/>
    </source>
</evidence>
<proteinExistence type="inferred from homology"/>
<dbReference type="Gene3D" id="1.20.1070.10">
    <property type="entry name" value="Rhodopsin 7-helix transmembrane proteins"/>
    <property type="match status" value="1"/>
</dbReference>
<dbReference type="Pfam" id="PF05296">
    <property type="entry name" value="TAS2R"/>
    <property type="match status" value="1"/>
</dbReference>
<dbReference type="RefSeq" id="XP_028388347.1">
    <property type="nucleotide sequence ID" value="XM_028532546.1"/>
</dbReference>
<feature type="transmembrane region" description="Helical" evidence="13">
    <location>
        <begin position="6"/>
        <end position="30"/>
    </location>
</feature>
<accession>A0A6J2N732</accession>
<gene>
    <name evidence="15" type="primary">LOC114513292</name>
</gene>
<feature type="transmembrane region" description="Helical" evidence="13">
    <location>
        <begin position="179"/>
        <end position="203"/>
    </location>
</feature>
<protein>
    <recommendedName>
        <fullName evidence="12">Taste receptor type 2</fullName>
    </recommendedName>
</protein>
<feature type="transmembrane region" description="Helical" evidence="13">
    <location>
        <begin position="83"/>
        <end position="108"/>
    </location>
</feature>
<comment type="subcellular location">
    <subcellularLocation>
        <location evidence="1 12">Membrane</location>
        <topology evidence="1 12">Multi-pass membrane protein</topology>
    </subcellularLocation>
</comment>
<feature type="transmembrane region" description="Helical" evidence="13">
    <location>
        <begin position="128"/>
        <end position="149"/>
    </location>
</feature>
<evidence type="ECO:0000256" key="9">
    <source>
        <dbReference type="ARBA" id="ARBA00023170"/>
    </source>
</evidence>
<evidence type="ECO:0000256" key="8">
    <source>
        <dbReference type="ARBA" id="ARBA00023136"/>
    </source>
</evidence>
<keyword evidence="9 12" id="KW-0675">Receptor</keyword>
<feature type="transmembrane region" description="Helical" evidence="13">
    <location>
        <begin position="42"/>
        <end position="63"/>
    </location>
</feature>
<reference evidence="15" key="1">
    <citation type="submission" date="2025-08" db="UniProtKB">
        <authorList>
            <consortium name="RefSeq"/>
        </authorList>
    </citation>
    <scope>IDENTIFICATION</scope>
    <source>
        <tissue evidence="15">Muscle</tissue>
    </source>
</reference>
<evidence type="ECO:0000256" key="3">
    <source>
        <dbReference type="ARBA" id="ARBA00022480"/>
    </source>
</evidence>
<dbReference type="SUPFAM" id="SSF81321">
    <property type="entry name" value="Family A G protein-coupled receptor-like"/>
    <property type="match status" value="1"/>
</dbReference>
<dbReference type="InterPro" id="IPR007960">
    <property type="entry name" value="TAS2R"/>
</dbReference>